<evidence type="ECO:0000256" key="1">
    <source>
        <dbReference type="ARBA" id="ARBA00004752"/>
    </source>
</evidence>
<feature type="domain" description="Glycosyl transferase family 51" evidence="15">
    <location>
        <begin position="86"/>
        <end position="249"/>
    </location>
</feature>
<comment type="catalytic activity">
    <reaction evidence="11">
        <text>[GlcNAc-(1-&gt;4)-Mur2Ac(oyl-L-Ala-gamma-D-Glu-L-Lys-D-Ala-D-Ala)](n)-di-trans,octa-cis-undecaprenyl diphosphate + beta-D-GlcNAc-(1-&gt;4)-Mur2Ac(oyl-L-Ala-gamma-D-Glu-L-Lys-D-Ala-D-Ala)-di-trans,octa-cis-undecaprenyl diphosphate = [GlcNAc-(1-&gt;4)-Mur2Ac(oyl-L-Ala-gamma-D-Glu-L-Lys-D-Ala-D-Ala)](n+1)-di-trans,octa-cis-undecaprenyl diphosphate + di-trans,octa-cis-undecaprenyl diphosphate + H(+)</text>
        <dbReference type="Rhea" id="RHEA:23708"/>
        <dbReference type="Rhea" id="RHEA-COMP:9602"/>
        <dbReference type="Rhea" id="RHEA-COMP:9603"/>
        <dbReference type="ChEBI" id="CHEBI:15378"/>
        <dbReference type="ChEBI" id="CHEBI:58405"/>
        <dbReference type="ChEBI" id="CHEBI:60033"/>
        <dbReference type="ChEBI" id="CHEBI:78435"/>
        <dbReference type="EC" id="2.4.99.28"/>
    </reaction>
</comment>
<feature type="domain" description="Penicillin-binding protein transpeptidase" evidence="14">
    <location>
        <begin position="337"/>
        <end position="554"/>
    </location>
</feature>
<feature type="region of interest" description="Disordered" evidence="12">
    <location>
        <begin position="1"/>
        <end position="23"/>
    </location>
</feature>
<dbReference type="GO" id="GO:0030288">
    <property type="term" value="C:outer membrane-bounded periplasmic space"/>
    <property type="evidence" value="ECO:0007669"/>
    <property type="project" value="TreeGrafter"/>
</dbReference>
<gene>
    <name evidence="17" type="ORF">dsat_0734</name>
</gene>
<evidence type="ECO:0000313" key="17">
    <source>
        <dbReference type="EMBL" id="EPR32382.1"/>
    </source>
</evidence>
<feature type="domain" description="Penicillin-binding C-terminal" evidence="16">
    <location>
        <begin position="717"/>
        <end position="802"/>
    </location>
</feature>
<dbReference type="InterPro" id="IPR011815">
    <property type="entry name" value="PBP_1c"/>
</dbReference>
<keyword evidence="18" id="KW-1185">Reference proteome</keyword>
<comment type="similarity">
    <text evidence="3">In the N-terminal section; belongs to the glycosyltransferase 51 family.</text>
</comment>
<dbReference type="UniPathway" id="UPA00219"/>
<accession>S7T5S2</accession>
<keyword evidence="9" id="KW-0511">Multifunctional enzyme</keyword>
<dbReference type="PANTHER" id="PTHR32282:SF15">
    <property type="entry name" value="PENICILLIN-BINDING PROTEIN 1C"/>
    <property type="match status" value="1"/>
</dbReference>
<dbReference type="InterPro" id="IPR009647">
    <property type="entry name" value="PBP_C"/>
</dbReference>
<feature type="transmembrane region" description="Helical" evidence="13">
    <location>
        <begin position="33"/>
        <end position="55"/>
    </location>
</feature>
<dbReference type="InterPro" id="IPR012338">
    <property type="entry name" value="Beta-lactam/transpept-like"/>
</dbReference>
<keyword evidence="7" id="KW-0808">Transferase</keyword>
<protein>
    <recommendedName>
        <fullName evidence="10">peptidoglycan glycosyltransferase</fullName>
        <ecNumber evidence="10">2.4.99.28</ecNumber>
    </recommendedName>
</protein>
<dbReference type="InterPro" id="IPR050396">
    <property type="entry name" value="Glycosyltr_51/Transpeptidase"/>
</dbReference>
<evidence type="ECO:0000256" key="8">
    <source>
        <dbReference type="ARBA" id="ARBA00022801"/>
    </source>
</evidence>
<dbReference type="GO" id="GO:0009252">
    <property type="term" value="P:peptidoglycan biosynthetic process"/>
    <property type="evidence" value="ECO:0007669"/>
    <property type="project" value="UniProtKB-UniPathway"/>
</dbReference>
<evidence type="ECO:0000256" key="13">
    <source>
        <dbReference type="SAM" id="Phobius"/>
    </source>
</evidence>
<dbReference type="eggNOG" id="COG4953">
    <property type="taxonomic scope" value="Bacteria"/>
</dbReference>
<comment type="pathway">
    <text evidence="1">Cell wall biogenesis; peptidoglycan biosynthesis.</text>
</comment>
<dbReference type="PATRIC" id="fig|1121439.3.peg.2094"/>
<dbReference type="InterPro" id="IPR036950">
    <property type="entry name" value="PBP_transglycosylase"/>
</dbReference>
<dbReference type="PANTHER" id="PTHR32282">
    <property type="entry name" value="BINDING PROTEIN TRANSPEPTIDASE, PUTATIVE-RELATED"/>
    <property type="match status" value="1"/>
</dbReference>
<dbReference type="InterPro" id="IPR023346">
    <property type="entry name" value="Lysozyme-like_dom_sf"/>
</dbReference>
<dbReference type="Gene3D" id="1.10.3810.10">
    <property type="entry name" value="Biosynthetic peptidoglycan transglycosylase-like"/>
    <property type="match status" value="1"/>
</dbReference>
<keyword evidence="5" id="KW-0645">Protease</keyword>
<dbReference type="InterPro" id="IPR001460">
    <property type="entry name" value="PCN-bd_Tpept"/>
</dbReference>
<comment type="caution">
    <text evidence="17">The sequence shown here is derived from an EMBL/GenBank/DDBJ whole genome shotgun (WGS) entry which is preliminary data.</text>
</comment>
<proteinExistence type="inferred from homology"/>
<evidence type="ECO:0000256" key="7">
    <source>
        <dbReference type="ARBA" id="ARBA00022679"/>
    </source>
</evidence>
<evidence type="ECO:0000256" key="4">
    <source>
        <dbReference type="ARBA" id="ARBA00022645"/>
    </source>
</evidence>
<dbReference type="RefSeq" id="WP_020887431.1">
    <property type="nucleotide sequence ID" value="NZ_ATHI01000027.1"/>
</dbReference>
<keyword evidence="13" id="KW-0472">Membrane</keyword>
<evidence type="ECO:0000313" key="18">
    <source>
        <dbReference type="Proteomes" id="UP000014975"/>
    </source>
</evidence>
<evidence type="ECO:0000256" key="11">
    <source>
        <dbReference type="ARBA" id="ARBA00049902"/>
    </source>
</evidence>
<dbReference type="Pfam" id="PF00912">
    <property type="entry name" value="Transgly"/>
    <property type="match status" value="1"/>
</dbReference>
<evidence type="ECO:0000256" key="10">
    <source>
        <dbReference type="ARBA" id="ARBA00044770"/>
    </source>
</evidence>
<dbReference type="EMBL" id="ATHI01000027">
    <property type="protein sequence ID" value="EPR32382.1"/>
    <property type="molecule type" value="Genomic_DNA"/>
</dbReference>
<evidence type="ECO:0000256" key="12">
    <source>
        <dbReference type="SAM" id="MobiDB-lite"/>
    </source>
</evidence>
<dbReference type="Gene3D" id="3.40.710.10">
    <property type="entry name" value="DD-peptidase/beta-lactamase superfamily"/>
    <property type="match status" value="1"/>
</dbReference>
<dbReference type="GO" id="GO:0008955">
    <property type="term" value="F:peptidoglycan glycosyltransferase activity"/>
    <property type="evidence" value="ECO:0007669"/>
    <property type="project" value="UniProtKB-EC"/>
</dbReference>
<keyword evidence="13" id="KW-1133">Transmembrane helix</keyword>
<dbReference type="AlphaFoldDB" id="S7T5S2"/>
<evidence type="ECO:0000256" key="3">
    <source>
        <dbReference type="ARBA" id="ARBA00007739"/>
    </source>
</evidence>
<comment type="similarity">
    <text evidence="2">In the C-terminal section; belongs to the transpeptidase family.</text>
</comment>
<evidence type="ECO:0000256" key="6">
    <source>
        <dbReference type="ARBA" id="ARBA00022676"/>
    </source>
</evidence>
<evidence type="ECO:0000259" key="16">
    <source>
        <dbReference type="Pfam" id="PF06832"/>
    </source>
</evidence>
<keyword evidence="8" id="KW-0378">Hydrolase</keyword>
<evidence type="ECO:0000256" key="5">
    <source>
        <dbReference type="ARBA" id="ARBA00022670"/>
    </source>
</evidence>
<evidence type="ECO:0000259" key="15">
    <source>
        <dbReference type="Pfam" id="PF00912"/>
    </source>
</evidence>
<reference evidence="17 18" key="1">
    <citation type="journal article" date="2013" name="Genome Announc.">
        <title>Draft genome sequences for three mercury-methylating, sulfate-reducing bacteria.</title>
        <authorList>
            <person name="Brown S.D."/>
            <person name="Hurt R.A.Jr."/>
            <person name="Gilmour C.C."/>
            <person name="Elias D.A."/>
        </authorList>
    </citation>
    <scope>NUCLEOTIDE SEQUENCE [LARGE SCALE GENOMIC DNA]</scope>
    <source>
        <strain evidence="17 18">DSM 16529</strain>
    </source>
</reference>
<dbReference type="SUPFAM" id="SSF56601">
    <property type="entry name" value="beta-lactamase/transpeptidase-like"/>
    <property type="match status" value="1"/>
</dbReference>
<evidence type="ECO:0000256" key="9">
    <source>
        <dbReference type="ARBA" id="ARBA00023268"/>
    </source>
</evidence>
<organism evidence="17 18">
    <name type="scientific">Alkalidesulfovibrio alkalitolerans DSM 16529</name>
    <dbReference type="NCBI Taxonomy" id="1121439"/>
    <lineage>
        <taxon>Bacteria</taxon>
        <taxon>Pseudomonadati</taxon>
        <taxon>Thermodesulfobacteriota</taxon>
        <taxon>Desulfovibrionia</taxon>
        <taxon>Desulfovibrionales</taxon>
        <taxon>Desulfovibrionaceae</taxon>
        <taxon>Alkalidesulfovibrio</taxon>
    </lineage>
</organism>
<dbReference type="GO" id="GO:0004180">
    <property type="term" value="F:carboxypeptidase activity"/>
    <property type="evidence" value="ECO:0007669"/>
    <property type="project" value="UniProtKB-KW"/>
</dbReference>
<dbReference type="STRING" id="1121439.dsat_0734"/>
<dbReference type="GO" id="GO:0008658">
    <property type="term" value="F:penicillin binding"/>
    <property type="evidence" value="ECO:0007669"/>
    <property type="project" value="InterPro"/>
</dbReference>
<dbReference type="OrthoDB" id="9766909at2"/>
<dbReference type="NCBIfam" id="TIGR02073">
    <property type="entry name" value="PBP_1c"/>
    <property type="match status" value="1"/>
</dbReference>
<dbReference type="Proteomes" id="UP000014975">
    <property type="component" value="Unassembled WGS sequence"/>
</dbReference>
<sequence>MREREDARDASGDRGDAPPKAPGDRFARARKKLLLGAALVLGLAAGGVALLDALFPFPMDRLAPPGALIVSDRNGVELRWFMAPDGTWRLPVTDEEIPELLRLAVIAAEDRRFRLHPGVDPLAVVRAAWQNLASGRVVSGGSTLTMQLARMAEPRPRTFAAKCVEAFRAVQITLRLSKDEQLALWLSRAPMGGNLEGVGAAARLLFGKRPAELSAGEIALLAVLPRAPTRLNPARNPEAARAARDATLRMLAEQGVLTPETAREAMRKPLPARAYPPPFLAPHAAEAALREARALGPAALAQGRIQTTLEAGMQRRVQAALVARASWLRAQSLENAAAVVMDARSGEILAYAGSIDYLDLARHGPIDAVRILRSPGSALKPFLYALAMDDGLIAPESRLLDVPTDYAGYVARNFDGRHAGPVTAREALARSLNVPAVRLLADVGVSRFLDLLRAGGLSTLDKPPGHYGLPLALGACEVRLLDLTALYASLEQGGEWRAPRLVQGGEQASATRLFSPEAAWLTHEILATVARPDLPEAWRLTRDAPAMSYKTGTSFGHRDAWAVGLSGGLAVGVWAGNLDGSPIRDLSGASVAAPILFDVLRAVAPAGGRPAPPEGLRLARAMVCEESRQLPTELCERSVEITVISGRTRLVPDTMRRRVFVDARSGLAVSGECLAGREVKAVAYTAWPPELLAFWRSRGIAPESPAPAPDPACGGAALGHAPRIVSPSPATPYLIRPSTPLEHQRIALTAQAESGVARLSWFMDGDLAAFGPPHAPLFVDLRPGRHRIAVVDDHGRMDAVTFEVR</sequence>
<name>S7T5S2_9BACT</name>
<keyword evidence="4" id="KW-0121">Carboxypeptidase</keyword>
<dbReference type="Pfam" id="PF06832">
    <property type="entry name" value="BiPBP_C"/>
    <property type="match status" value="1"/>
</dbReference>
<keyword evidence="6" id="KW-0328">Glycosyltransferase</keyword>
<evidence type="ECO:0000256" key="2">
    <source>
        <dbReference type="ARBA" id="ARBA00007090"/>
    </source>
</evidence>
<dbReference type="GO" id="GO:0006508">
    <property type="term" value="P:proteolysis"/>
    <property type="evidence" value="ECO:0007669"/>
    <property type="project" value="UniProtKB-KW"/>
</dbReference>
<dbReference type="Pfam" id="PF00905">
    <property type="entry name" value="Transpeptidase"/>
    <property type="match status" value="1"/>
</dbReference>
<evidence type="ECO:0000259" key="14">
    <source>
        <dbReference type="Pfam" id="PF00905"/>
    </source>
</evidence>
<dbReference type="EC" id="2.4.99.28" evidence="10"/>
<dbReference type="SUPFAM" id="SSF53955">
    <property type="entry name" value="Lysozyme-like"/>
    <property type="match status" value="1"/>
</dbReference>
<keyword evidence="13" id="KW-0812">Transmembrane</keyword>
<dbReference type="InterPro" id="IPR001264">
    <property type="entry name" value="Glyco_trans_51"/>
</dbReference>